<dbReference type="InterPro" id="IPR011333">
    <property type="entry name" value="SKP1/BTB/POZ_sf"/>
</dbReference>
<dbReference type="Pfam" id="PF00651">
    <property type="entry name" value="BTB"/>
    <property type="match status" value="1"/>
</dbReference>
<reference evidence="2 3" key="1">
    <citation type="submission" date="2023-11" db="EMBL/GenBank/DDBJ databases">
        <authorList>
            <person name="Hedman E."/>
            <person name="Englund M."/>
            <person name="Stromberg M."/>
            <person name="Nyberg Akerstrom W."/>
            <person name="Nylinder S."/>
            <person name="Jareborg N."/>
            <person name="Kallberg Y."/>
            <person name="Kronander E."/>
        </authorList>
    </citation>
    <scope>NUCLEOTIDE SEQUENCE [LARGE SCALE GENOMIC DNA]</scope>
</reference>
<protein>
    <recommendedName>
        <fullName evidence="1">BTB domain-containing protein</fullName>
    </recommendedName>
</protein>
<comment type="caution">
    <text evidence="2">The sequence shown here is derived from an EMBL/GenBank/DDBJ whole genome shotgun (WGS) entry which is preliminary data.</text>
</comment>
<keyword evidence="3" id="KW-1185">Reference proteome</keyword>
<gene>
    <name evidence="2" type="ORF">PARMNEM_LOCUS5521</name>
</gene>
<dbReference type="InterPro" id="IPR000210">
    <property type="entry name" value="BTB/POZ_dom"/>
</dbReference>
<dbReference type="CDD" id="cd18186">
    <property type="entry name" value="BTB_POZ_ZBTB_KLHL-like"/>
    <property type="match status" value="1"/>
</dbReference>
<evidence type="ECO:0000313" key="2">
    <source>
        <dbReference type="EMBL" id="CAK1584229.1"/>
    </source>
</evidence>
<sequence>MVMRTRNLVQRDNTLEVTCSVKGEINETSPEFSISGCATFQLKAVSSNNCGCGNSYLYENMILVRFFKNCQKDDLSYSITLSSKKLCIVEKSFLSDDGTWHLIKENYAESAFDISVVMNTVHVSTFEVLHDDTNLTDFELRGEDGSVKIHKAILAACSPTFRTMFCGSWRETTEGHVNVAGTSALTLRHLKDYIYLGTLPDTGLEQILLLALYYMIPDLEQKCVNKLVDSLTAQNAYDLLEFAVKHKVTRLVLAILDCVRGGKVEVNDMRQYLLNC</sequence>
<proteinExistence type="predicted"/>
<evidence type="ECO:0000259" key="1">
    <source>
        <dbReference type="PROSITE" id="PS50097"/>
    </source>
</evidence>
<evidence type="ECO:0000313" key="3">
    <source>
        <dbReference type="Proteomes" id="UP001314205"/>
    </source>
</evidence>
<dbReference type="SMART" id="SM00225">
    <property type="entry name" value="BTB"/>
    <property type="match status" value="1"/>
</dbReference>
<dbReference type="Proteomes" id="UP001314205">
    <property type="component" value="Unassembled WGS sequence"/>
</dbReference>
<dbReference type="SUPFAM" id="SSF54695">
    <property type="entry name" value="POZ domain"/>
    <property type="match status" value="1"/>
</dbReference>
<name>A0AAV1KQT6_9NEOP</name>
<accession>A0AAV1KQT6</accession>
<dbReference type="Gene3D" id="3.30.710.10">
    <property type="entry name" value="Potassium Channel Kv1.1, Chain A"/>
    <property type="match status" value="1"/>
</dbReference>
<feature type="domain" description="BTB" evidence="1">
    <location>
        <begin position="136"/>
        <end position="203"/>
    </location>
</feature>
<dbReference type="EMBL" id="CAVLGL010000068">
    <property type="protein sequence ID" value="CAK1584229.1"/>
    <property type="molecule type" value="Genomic_DNA"/>
</dbReference>
<dbReference type="AlphaFoldDB" id="A0AAV1KQT6"/>
<dbReference type="PANTHER" id="PTHR24413">
    <property type="entry name" value="SPECKLE-TYPE POZ PROTEIN"/>
    <property type="match status" value="1"/>
</dbReference>
<organism evidence="2 3">
    <name type="scientific">Parnassius mnemosyne</name>
    <name type="common">clouded apollo</name>
    <dbReference type="NCBI Taxonomy" id="213953"/>
    <lineage>
        <taxon>Eukaryota</taxon>
        <taxon>Metazoa</taxon>
        <taxon>Ecdysozoa</taxon>
        <taxon>Arthropoda</taxon>
        <taxon>Hexapoda</taxon>
        <taxon>Insecta</taxon>
        <taxon>Pterygota</taxon>
        <taxon>Neoptera</taxon>
        <taxon>Endopterygota</taxon>
        <taxon>Lepidoptera</taxon>
        <taxon>Glossata</taxon>
        <taxon>Ditrysia</taxon>
        <taxon>Papilionoidea</taxon>
        <taxon>Papilionidae</taxon>
        <taxon>Parnassiinae</taxon>
        <taxon>Parnassini</taxon>
        <taxon>Parnassius</taxon>
        <taxon>Driopa</taxon>
    </lineage>
</organism>
<dbReference type="PROSITE" id="PS50097">
    <property type="entry name" value="BTB"/>
    <property type="match status" value="1"/>
</dbReference>